<name>A0A2W5SLM7_9CORY</name>
<evidence type="ECO:0000259" key="7">
    <source>
        <dbReference type="Pfam" id="PF00149"/>
    </source>
</evidence>
<accession>A0A2W5SLM7</accession>
<evidence type="ECO:0000256" key="3">
    <source>
        <dbReference type="ARBA" id="ARBA00022722"/>
    </source>
</evidence>
<keyword evidence="5" id="KW-0269">Exonuclease</keyword>
<gene>
    <name evidence="8" type="ORF">DI525_10160</name>
</gene>
<dbReference type="Pfam" id="PF00149">
    <property type="entry name" value="Metallophos"/>
    <property type="match status" value="1"/>
</dbReference>
<dbReference type="AlphaFoldDB" id="A0A2W5SLM7"/>
<evidence type="ECO:0000256" key="1">
    <source>
        <dbReference type="ARBA" id="ARBA00010555"/>
    </source>
</evidence>
<dbReference type="RefSeq" id="WP_303735588.1">
    <property type="nucleotide sequence ID" value="NZ_CAKZHK010000009.1"/>
</dbReference>
<evidence type="ECO:0000256" key="5">
    <source>
        <dbReference type="ARBA" id="ARBA00022839"/>
    </source>
</evidence>
<proteinExistence type="inferred from homology"/>
<feature type="compositionally biased region" description="Basic and acidic residues" evidence="6">
    <location>
        <begin position="1"/>
        <end position="12"/>
    </location>
</feature>
<feature type="region of interest" description="Disordered" evidence="6">
    <location>
        <begin position="1"/>
        <end position="22"/>
    </location>
</feature>
<evidence type="ECO:0000313" key="9">
    <source>
        <dbReference type="Proteomes" id="UP000249432"/>
    </source>
</evidence>
<evidence type="ECO:0000256" key="6">
    <source>
        <dbReference type="SAM" id="MobiDB-lite"/>
    </source>
</evidence>
<evidence type="ECO:0000313" key="8">
    <source>
        <dbReference type="EMBL" id="PZR03420.1"/>
    </source>
</evidence>
<dbReference type="Gene3D" id="3.60.21.10">
    <property type="match status" value="1"/>
</dbReference>
<keyword evidence="3" id="KW-0540">Nuclease</keyword>
<dbReference type="Proteomes" id="UP000249432">
    <property type="component" value="Unassembled WGS sequence"/>
</dbReference>
<dbReference type="PIRSF" id="PIRSF033093">
    <property type="entry name" value="UCP_ML1119"/>
    <property type="match status" value="1"/>
</dbReference>
<dbReference type="PANTHER" id="PTHR30337">
    <property type="entry name" value="COMPONENT OF ATP-DEPENDENT DSDNA EXONUCLEASE"/>
    <property type="match status" value="1"/>
</dbReference>
<comment type="similarity">
    <text evidence="1">Belongs to the SbcD family.</text>
</comment>
<dbReference type="InterPro" id="IPR041796">
    <property type="entry name" value="Mre11_N"/>
</dbReference>
<dbReference type="EMBL" id="QFRA01000041">
    <property type="protein sequence ID" value="PZR03420.1"/>
    <property type="molecule type" value="Genomic_DNA"/>
</dbReference>
<dbReference type="GO" id="GO:0004527">
    <property type="term" value="F:exonuclease activity"/>
    <property type="evidence" value="ECO:0007669"/>
    <property type="project" value="UniProtKB-KW"/>
</dbReference>
<evidence type="ECO:0000256" key="2">
    <source>
        <dbReference type="ARBA" id="ARBA00013365"/>
    </source>
</evidence>
<keyword evidence="4" id="KW-0378">Hydrolase</keyword>
<organism evidence="8 9">
    <name type="scientific">Corynebacterium kroppenstedtii</name>
    <dbReference type="NCBI Taxonomy" id="161879"/>
    <lineage>
        <taxon>Bacteria</taxon>
        <taxon>Bacillati</taxon>
        <taxon>Actinomycetota</taxon>
        <taxon>Actinomycetes</taxon>
        <taxon>Mycobacteriales</taxon>
        <taxon>Corynebacteriaceae</taxon>
        <taxon>Corynebacterium</taxon>
    </lineage>
</organism>
<reference evidence="8 9" key="1">
    <citation type="submission" date="2017-08" db="EMBL/GenBank/DDBJ databases">
        <title>Infants hospitalized years apart are colonized by the same room-sourced microbial strains.</title>
        <authorList>
            <person name="Brooks B."/>
            <person name="Olm M.R."/>
            <person name="Firek B.A."/>
            <person name="Baker R."/>
            <person name="Thomas B.C."/>
            <person name="Morowitz M.J."/>
            <person name="Banfield J.F."/>
        </authorList>
    </citation>
    <scope>NUCLEOTIDE SEQUENCE [LARGE SCALE GENOMIC DNA]</scope>
    <source>
        <strain evidence="8">S2_003_000_R1_3</strain>
    </source>
</reference>
<dbReference type="InterPro" id="IPR050535">
    <property type="entry name" value="DNA_Repair-Maintenance_Comp"/>
</dbReference>
<dbReference type="InterPro" id="IPR014577">
    <property type="entry name" value="UCP033093_metalloPase"/>
</dbReference>
<protein>
    <recommendedName>
        <fullName evidence="2">Nuclease SbcCD subunit D</fullName>
    </recommendedName>
</protein>
<feature type="domain" description="Calcineurin-like phosphoesterase" evidence="7">
    <location>
        <begin position="27"/>
        <end position="238"/>
    </location>
</feature>
<dbReference type="SUPFAM" id="SSF56300">
    <property type="entry name" value="Metallo-dependent phosphatases"/>
    <property type="match status" value="1"/>
</dbReference>
<sequence length="415" mass="46479">MAPSHSHPEKVTRTINHGHSSARGHARILHTSDWQLGMERWFLKTDKNTNNDDGGLDSQALYTQARFTVIKRMTDIAHERQCDAVVVAGDVFDSPQVGERIQNRFIEAIERFTPIPIVFLPGNHDPYQIGSVWNSPFATHIQEAGGIIISDNSIHHLGSIEVVGAPLTSNKPTEDTVSAALCNLEPSSGARVLVGHGQPRRDWYESTAHADHAVDLDNVDQALSTHKVDYIAMGDTHSVEELDDLGGMWFSGSPEPTDLDDRERDSGYCLVVDIDVADGTTTLTVDPVHVAEWSFHSDVREVNTDADIEQWFSDLNNMRDASTTVVRSTLSGRISLEQDSRIEEYRQRLASKFAAFYDHEGKTKLSIVPDSLDVDAFNLHGYFRKVLDDLDPEDDTDREALRILYQLNQKYQESE</sequence>
<dbReference type="PANTHER" id="PTHR30337:SF0">
    <property type="entry name" value="NUCLEASE SBCCD SUBUNIT D"/>
    <property type="match status" value="1"/>
</dbReference>
<evidence type="ECO:0000256" key="4">
    <source>
        <dbReference type="ARBA" id="ARBA00022801"/>
    </source>
</evidence>
<dbReference type="InterPro" id="IPR004843">
    <property type="entry name" value="Calcineurin-like_PHP"/>
</dbReference>
<comment type="caution">
    <text evidence="8">The sequence shown here is derived from an EMBL/GenBank/DDBJ whole genome shotgun (WGS) entry which is preliminary data.</text>
</comment>
<dbReference type="InterPro" id="IPR029052">
    <property type="entry name" value="Metallo-depent_PP-like"/>
</dbReference>
<dbReference type="CDD" id="cd00840">
    <property type="entry name" value="MPP_Mre11_N"/>
    <property type="match status" value="1"/>
</dbReference>